<keyword evidence="1" id="KW-0472">Membrane</keyword>
<evidence type="ECO:0000313" key="3">
    <source>
        <dbReference type="Proteomes" id="UP000325827"/>
    </source>
</evidence>
<proteinExistence type="predicted"/>
<reference evidence="3" key="1">
    <citation type="submission" date="2019-09" db="EMBL/GenBank/DDBJ databases">
        <title>Mumia zhuanghuii sp. nov. isolated from the intestinal contents of plateau pika (Ochotona curzoniae) in the Qinghai-Tibet plateau of China.</title>
        <authorList>
            <person name="Tian Z."/>
        </authorList>
    </citation>
    <scope>NUCLEOTIDE SEQUENCE [LARGE SCALE GENOMIC DNA]</scope>
    <source>
        <strain evidence="3">JCM 30598</strain>
    </source>
</reference>
<protein>
    <submittedName>
        <fullName evidence="2">Uncharacterized protein</fullName>
    </submittedName>
</protein>
<dbReference type="AlphaFoldDB" id="A0A5J5IZE0"/>
<keyword evidence="1" id="KW-0812">Transmembrane</keyword>
<feature type="transmembrane region" description="Helical" evidence="1">
    <location>
        <begin position="12"/>
        <end position="32"/>
    </location>
</feature>
<sequence length="96" mass="10602">MVDTKVPLDRSAQAAFVIASIVACALLIPPMLMEKAALRECRQIVDRLGGAVNDASVEWKYGPPLPYWSCFEKDALQARMEHLIGDRSDETATIEP</sequence>
<dbReference type="RefSeq" id="WP_150450749.1">
    <property type="nucleotide sequence ID" value="NZ_VYSA01000008.1"/>
</dbReference>
<keyword evidence="1" id="KW-1133">Transmembrane helix</keyword>
<organism evidence="2 3">
    <name type="scientific">Microbacterium rhizomatis</name>
    <dbReference type="NCBI Taxonomy" id="1631477"/>
    <lineage>
        <taxon>Bacteria</taxon>
        <taxon>Bacillati</taxon>
        <taxon>Actinomycetota</taxon>
        <taxon>Actinomycetes</taxon>
        <taxon>Micrococcales</taxon>
        <taxon>Microbacteriaceae</taxon>
        <taxon>Microbacterium</taxon>
    </lineage>
</organism>
<dbReference type="EMBL" id="VYSA01000008">
    <property type="protein sequence ID" value="KAA9104535.1"/>
    <property type="molecule type" value="Genomic_DNA"/>
</dbReference>
<gene>
    <name evidence="2" type="ORF">F6B43_19400</name>
</gene>
<evidence type="ECO:0000256" key="1">
    <source>
        <dbReference type="SAM" id="Phobius"/>
    </source>
</evidence>
<name>A0A5J5IZE0_9MICO</name>
<dbReference type="PROSITE" id="PS51257">
    <property type="entry name" value="PROKAR_LIPOPROTEIN"/>
    <property type="match status" value="1"/>
</dbReference>
<comment type="caution">
    <text evidence="2">The sequence shown here is derived from an EMBL/GenBank/DDBJ whole genome shotgun (WGS) entry which is preliminary data.</text>
</comment>
<dbReference type="Proteomes" id="UP000325827">
    <property type="component" value="Unassembled WGS sequence"/>
</dbReference>
<evidence type="ECO:0000313" key="2">
    <source>
        <dbReference type="EMBL" id="KAA9104535.1"/>
    </source>
</evidence>
<accession>A0A5J5IZE0</accession>
<keyword evidence="3" id="KW-1185">Reference proteome</keyword>